<dbReference type="PANTHER" id="PTHR42967:SF1">
    <property type="entry name" value="MBL FOLD METALLO-HYDROLASE"/>
    <property type="match status" value="1"/>
</dbReference>
<evidence type="ECO:0000313" key="2">
    <source>
        <dbReference type="Proteomes" id="UP000324781"/>
    </source>
</evidence>
<accession>A0A1M6J803</accession>
<sequence>MNAKIRIHYLYHSGYAVQVDDRLLVFDYYLDRPEGGVRSMDTGVINPEEIRGFETFVFSSHRHPDHFNPVIFSWREQVPRIKYILSWDIPRRFHADHTVMKPGEQAYPGDGISVSTLKSTDEGVAFLVDINGVVIYHAGDLNWWHWEEEPKAWNNDMASRFKREMERLKGVKIDVAFLTADPRQESHALLGMEYFIDHVGAGTIFPMHFGDDYSIMDAIQKKKATHPGFGVVQPITGRGACFVL</sequence>
<reference evidence="1 2" key="1">
    <citation type="submission" date="2016-11" db="EMBL/GenBank/DDBJ databases">
        <authorList>
            <person name="Varghese N."/>
            <person name="Submissions S."/>
        </authorList>
    </citation>
    <scope>NUCLEOTIDE SEQUENCE [LARGE SCALE GENOMIC DNA]</scope>
    <source>
        <strain evidence="1 2">DSM 19027</strain>
    </source>
</reference>
<dbReference type="SUPFAM" id="SSF56281">
    <property type="entry name" value="Metallo-hydrolase/oxidoreductase"/>
    <property type="match status" value="1"/>
</dbReference>
<dbReference type="AlphaFoldDB" id="A0A1M6J803"/>
<proteinExistence type="predicted"/>
<gene>
    <name evidence="1" type="ORF">SAMN05444373_105310</name>
</gene>
<dbReference type="RefSeq" id="WP_149679421.1">
    <property type="nucleotide sequence ID" value="NZ_DAONMB010000030.1"/>
</dbReference>
<evidence type="ECO:0000313" key="1">
    <source>
        <dbReference type="EMBL" id="SHJ42815.1"/>
    </source>
</evidence>
<dbReference type="Gene3D" id="3.60.15.10">
    <property type="entry name" value="Ribonuclease Z/Hydroxyacylglutathione hydrolase-like"/>
    <property type="match status" value="1"/>
</dbReference>
<dbReference type="InterPro" id="IPR036866">
    <property type="entry name" value="RibonucZ/Hydroxyglut_hydro"/>
</dbReference>
<organism evidence="1 2">
    <name type="scientific">Thermoclostridium caenicola</name>
    <dbReference type="NCBI Taxonomy" id="659425"/>
    <lineage>
        <taxon>Bacteria</taxon>
        <taxon>Bacillati</taxon>
        <taxon>Bacillota</taxon>
        <taxon>Clostridia</taxon>
        <taxon>Eubacteriales</taxon>
        <taxon>Oscillospiraceae</taxon>
        <taxon>Thermoclostridium</taxon>
    </lineage>
</organism>
<dbReference type="Proteomes" id="UP000324781">
    <property type="component" value="Unassembled WGS sequence"/>
</dbReference>
<name>A0A1M6J803_9FIRM</name>
<dbReference type="OrthoDB" id="36975at2"/>
<dbReference type="PANTHER" id="PTHR42967">
    <property type="entry name" value="METAL DEPENDENT HYDROLASE"/>
    <property type="match status" value="1"/>
</dbReference>
<dbReference type="EMBL" id="FQZP01000053">
    <property type="protein sequence ID" value="SHJ42815.1"/>
    <property type="molecule type" value="Genomic_DNA"/>
</dbReference>
<keyword evidence="2" id="KW-1185">Reference proteome</keyword>
<protein>
    <submittedName>
        <fullName evidence="1">L-ascorbate metabolism protein UlaG, beta-lactamase superfamily</fullName>
    </submittedName>
</protein>